<dbReference type="Proteomes" id="UP001596042">
    <property type="component" value="Unassembled WGS sequence"/>
</dbReference>
<keyword evidence="6" id="KW-1185">Reference proteome</keyword>
<name>A0ABV9H4A3_9HYPH</name>
<evidence type="ECO:0000256" key="1">
    <source>
        <dbReference type="ARBA" id="ARBA00023015"/>
    </source>
</evidence>
<dbReference type="InterPro" id="IPR009057">
    <property type="entry name" value="Homeodomain-like_sf"/>
</dbReference>
<dbReference type="Gene3D" id="1.10.10.60">
    <property type="entry name" value="Homeodomain-like"/>
    <property type="match status" value="2"/>
</dbReference>
<dbReference type="PANTHER" id="PTHR46796:SF6">
    <property type="entry name" value="ARAC SUBFAMILY"/>
    <property type="match status" value="1"/>
</dbReference>
<evidence type="ECO:0000256" key="3">
    <source>
        <dbReference type="ARBA" id="ARBA00023163"/>
    </source>
</evidence>
<keyword evidence="2" id="KW-0238">DNA-binding</keyword>
<protein>
    <submittedName>
        <fullName evidence="5">Helix-turn-helix domain-containing protein</fullName>
    </submittedName>
</protein>
<dbReference type="SMART" id="SM00342">
    <property type="entry name" value="HTH_ARAC"/>
    <property type="match status" value="1"/>
</dbReference>
<comment type="caution">
    <text evidence="5">The sequence shown here is derived from an EMBL/GenBank/DDBJ whole genome shotgun (WGS) entry which is preliminary data.</text>
</comment>
<dbReference type="Pfam" id="PF12833">
    <property type="entry name" value="HTH_18"/>
    <property type="match status" value="1"/>
</dbReference>
<dbReference type="InterPro" id="IPR018062">
    <property type="entry name" value="HTH_AraC-typ_CS"/>
</dbReference>
<sequence>MDKNIFVGQLADMAGLSGAQFVRLFKCAMNITPHQYIIRRRVDTAKKLLMATDASIAVIAQECGFSDQMHLTKCFSRLVGTSPAAYRRSRTS</sequence>
<organism evidence="5 6">
    <name type="scientific">Daeguia caeni</name>
    <dbReference type="NCBI Taxonomy" id="439612"/>
    <lineage>
        <taxon>Bacteria</taxon>
        <taxon>Pseudomonadati</taxon>
        <taxon>Pseudomonadota</taxon>
        <taxon>Alphaproteobacteria</taxon>
        <taxon>Hyphomicrobiales</taxon>
        <taxon>Brucellaceae</taxon>
        <taxon>Daeguia</taxon>
    </lineage>
</organism>
<dbReference type="InterPro" id="IPR050204">
    <property type="entry name" value="AraC_XylS_family_regulators"/>
</dbReference>
<evidence type="ECO:0000256" key="2">
    <source>
        <dbReference type="ARBA" id="ARBA00023125"/>
    </source>
</evidence>
<proteinExistence type="predicted"/>
<dbReference type="PROSITE" id="PS00041">
    <property type="entry name" value="HTH_ARAC_FAMILY_1"/>
    <property type="match status" value="1"/>
</dbReference>
<feature type="domain" description="HTH araC/xylS-type" evidence="4">
    <location>
        <begin position="1"/>
        <end position="89"/>
    </location>
</feature>
<gene>
    <name evidence="5" type="ORF">ACFO1V_01295</name>
</gene>
<keyword evidence="3" id="KW-0804">Transcription</keyword>
<dbReference type="PANTHER" id="PTHR46796">
    <property type="entry name" value="HTH-TYPE TRANSCRIPTIONAL ACTIVATOR RHAS-RELATED"/>
    <property type="match status" value="1"/>
</dbReference>
<dbReference type="InterPro" id="IPR018060">
    <property type="entry name" value="HTH_AraC"/>
</dbReference>
<keyword evidence="1" id="KW-0805">Transcription regulation</keyword>
<evidence type="ECO:0000313" key="6">
    <source>
        <dbReference type="Proteomes" id="UP001596042"/>
    </source>
</evidence>
<evidence type="ECO:0000259" key="4">
    <source>
        <dbReference type="PROSITE" id="PS01124"/>
    </source>
</evidence>
<dbReference type="RefSeq" id="WP_380075035.1">
    <property type="nucleotide sequence ID" value="NZ_JBHSEL010000017.1"/>
</dbReference>
<dbReference type="SUPFAM" id="SSF46689">
    <property type="entry name" value="Homeodomain-like"/>
    <property type="match status" value="2"/>
</dbReference>
<dbReference type="PROSITE" id="PS01124">
    <property type="entry name" value="HTH_ARAC_FAMILY_2"/>
    <property type="match status" value="1"/>
</dbReference>
<dbReference type="EMBL" id="JBHSEL010000017">
    <property type="protein sequence ID" value="MFC4623875.1"/>
    <property type="molecule type" value="Genomic_DNA"/>
</dbReference>
<accession>A0ABV9H4A3</accession>
<reference evidence="6" key="1">
    <citation type="journal article" date="2019" name="Int. J. Syst. Evol. Microbiol.">
        <title>The Global Catalogue of Microorganisms (GCM) 10K type strain sequencing project: providing services to taxonomists for standard genome sequencing and annotation.</title>
        <authorList>
            <consortium name="The Broad Institute Genomics Platform"/>
            <consortium name="The Broad Institute Genome Sequencing Center for Infectious Disease"/>
            <person name="Wu L."/>
            <person name="Ma J."/>
        </authorList>
    </citation>
    <scope>NUCLEOTIDE SEQUENCE [LARGE SCALE GENOMIC DNA]</scope>
    <source>
        <strain evidence="6">CGMCC 1.15731</strain>
    </source>
</reference>
<evidence type="ECO:0000313" key="5">
    <source>
        <dbReference type="EMBL" id="MFC4623875.1"/>
    </source>
</evidence>